<evidence type="ECO:0000313" key="2">
    <source>
        <dbReference type="EMBL" id="EFO94742.1"/>
    </source>
</evidence>
<protein>
    <submittedName>
        <fullName evidence="2">Uncharacterized protein</fullName>
    </submittedName>
</protein>
<gene>
    <name evidence="2" type="ORF">CRE_11478</name>
</gene>
<feature type="region of interest" description="Disordered" evidence="1">
    <location>
        <begin position="167"/>
        <end position="226"/>
    </location>
</feature>
<reference evidence="2" key="1">
    <citation type="submission" date="2007-07" db="EMBL/GenBank/DDBJ databases">
        <title>PCAP assembly of the Caenorhabditis remanei genome.</title>
        <authorList>
            <consortium name="The Caenorhabditis remanei Sequencing Consortium"/>
            <person name="Wilson R.K."/>
        </authorList>
    </citation>
    <scope>NUCLEOTIDE SEQUENCE [LARGE SCALE GENOMIC DNA]</scope>
    <source>
        <strain evidence="2">PB4641</strain>
    </source>
</reference>
<proteinExistence type="predicted"/>
<evidence type="ECO:0000256" key="1">
    <source>
        <dbReference type="SAM" id="MobiDB-lite"/>
    </source>
</evidence>
<dbReference type="OMA" id="EFFCLAP"/>
<dbReference type="FunCoup" id="E3NEQ5">
    <property type="interactions" value="553"/>
</dbReference>
<dbReference type="Proteomes" id="UP000008281">
    <property type="component" value="Unassembled WGS sequence"/>
</dbReference>
<name>E3NEQ5_CAERE</name>
<sequence>MCIPRPSRRLRLCNVCVSLDCLYASSCPPGASFWTPSRTLSFSRFLSSAIATSSRCLQFNYPKIDYFTIVPGQDMQLDCRSVASRRNEKYQHQIQKNREAADRSRNSYRFERMMSNRLKSIDETLRSIESRISAEVEQRVVTAVQEIINSDLIRDVIDQRVREIIGTNTPATPAPSPSSSSSPSSSTSSSNTSGTSSDSEESSSTISCASSTCAEPPTSTVAEDDTASCSGIAEPIPSVNAPHYPSKWEFVTCLNQGEVTDFRLDQFTDPVRNSLKMTSDQDIFPRMSLEEMIERDHPTTSDSSLFDEKKISCKNRPQGKTLTDEEFFCLAPCCSDMRLFQAASCPFLPAFVRNRLNKTEDCKVIVQRTANGVELITPMKWQRPKPIVPDLCDLMAGVSMEEEEAVDETEEEEDPLSNRDVVEQLMHEYFIPTPSVPLDDFVFSPYLERVRDTSETVPKNLLHDLVRRVNSNLDNSYKSHHELELFAELDKVPIDEKYGRLPFDSMGN</sequence>
<dbReference type="RefSeq" id="XP_003093117.2">
    <property type="nucleotide sequence ID" value="XM_003093069.2"/>
</dbReference>
<dbReference type="KEGG" id="crq:GCK72_004865"/>
<dbReference type="CTD" id="9801849"/>
<dbReference type="GeneID" id="9801849"/>
<organism evidence="3">
    <name type="scientific">Caenorhabditis remanei</name>
    <name type="common">Caenorhabditis vulgaris</name>
    <dbReference type="NCBI Taxonomy" id="31234"/>
    <lineage>
        <taxon>Eukaryota</taxon>
        <taxon>Metazoa</taxon>
        <taxon>Ecdysozoa</taxon>
        <taxon>Nematoda</taxon>
        <taxon>Chromadorea</taxon>
        <taxon>Rhabditida</taxon>
        <taxon>Rhabditina</taxon>
        <taxon>Rhabditomorpha</taxon>
        <taxon>Rhabditoidea</taxon>
        <taxon>Rhabditidae</taxon>
        <taxon>Peloderinae</taxon>
        <taxon>Caenorhabditis</taxon>
    </lineage>
</organism>
<dbReference type="AlphaFoldDB" id="E3NEQ5"/>
<evidence type="ECO:0000313" key="3">
    <source>
        <dbReference type="Proteomes" id="UP000008281"/>
    </source>
</evidence>
<feature type="compositionally biased region" description="Low complexity" evidence="1">
    <location>
        <begin position="167"/>
        <end position="214"/>
    </location>
</feature>
<dbReference type="HOGENOM" id="CLU_669452_0_0_1"/>
<dbReference type="OrthoDB" id="5804320at2759"/>
<dbReference type="eggNOG" id="ENOG502TFUZ">
    <property type="taxonomic scope" value="Eukaryota"/>
</dbReference>
<dbReference type="EMBL" id="DS268625">
    <property type="protein sequence ID" value="EFO94742.1"/>
    <property type="molecule type" value="Genomic_DNA"/>
</dbReference>
<accession>E3NEQ5</accession>
<keyword evidence="3" id="KW-1185">Reference proteome</keyword>